<evidence type="ECO:0000313" key="1">
    <source>
        <dbReference type="EMBL" id="KAJ7036717.1"/>
    </source>
</evidence>
<name>A0AAD6T3M4_9AGAR</name>
<keyword evidence="2" id="KW-1185">Reference proteome</keyword>
<evidence type="ECO:0000313" key="2">
    <source>
        <dbReference type="Proteomes" id="UP001218188"/>
    </source>
</evidence>
<dbReference type="Proteomes" id="UP001218188">
    <property type="component" value="Unassembled WGS sequence"/>
</dbReference>
<gene>
    <name evidence="1" type="ORF">C8F04DRAFT_464023</name>
</gene>
<organism evidence="1 2">
    <name type="scientific">Mycena alexandri</name>
    <dbReference type="NCBI Taxonomy" id="1745969"/>
    <lineage>
        <taxon>Eukaryota</taxon>
        <taxon>Fungi</taxon>
        <taxon>Dikarya</taxon>
        <taxon>Basidiomycota</taxon>
        <taxon>Agaricomycotina</taxon>
        <taxon>Agaricomycetes</taxon>
        <taxon>Agaricomycetidae</taxon>
        <taxon>Agaricales</taxon>
        <taxon>Marasmiineae</taxon>
        <taxon>Mycenaceae</taxon>
        <taxon>Mycena</taxon>
    </lineage>
</organism>
<sequence>MASICAWITAGEVWMERWSCLAVAVSARTLINVCQLSSPIKNVYRFWFSWKQQMSPRWFLMMVVDRDVVFDPERHCH</sequence>
<protein>
    <submittedName>
        <fullName evidence="1">Uncharacterized protein</fullName>
    </submittedName>
</protein>
<comment type="caution">
    <text evidence="1">The sequence shown here is derived from an EMBL/GenBank/DDBJ whole genome shotgun (WGS) entry which is preliminary data.</text>
</comment>
<dbReference type="EMBL" id="JARJCM010000041">
    <property type="protein sequence ID" value="KAJ7036717.1"/>
    <property type="molecule type" value="Genomic_DNA"/>
</dbReference>
<proteinExistence type="predicted"/>
<dbReference type="AlphaFoldDB" id="A0AAD6T3M4"/>
<reference evidence="1" key="1">
    <citation type="submission" date="2023-03" db="EMBL/GenBank/DDBJ databases">
        <title>Massive genome expansion in bonnet fungi (Mycena s.s.) driven by repeated elements and novel gene families across ecological guilds.</title>
        <authorList>
            <consortium name="Lawrence Berkeley National Laboratory"/>
            <person name="Harder C.B."/>
            <person name="Miyauchi S."/>
            <person name="Viragh M."/>
            <person name="Kuo A."/>
            <person name="Thoen E."/>
            <person name="Andreopoulos B."/>
            <person name="Lu D."/>
            <person name="Skrede I."/>
            <person name="Drula E."/>
            <person name="Henrissat B."/>
            <person name="Morin E."/>
            <person name="Kohler A."/>
            <person name="Barry K."/>
            <person name="LaButti K."/>
            <person name="Morin E."/>
            <person name="Salamov A."/>
            <person name="Lipzen A."/>
            <person name="Mereny Z."/>
            <person name="Hegedus B."/>
            <person name="Baldrian P."/>
            <person name="Stursova M."/>
            <person name="Weitz H."/>
            <person name="Taylor A."/>
            <person name="Grigoriev I.V."/>
            <person name="Nagy L.G."/>
            <person name="Martin F."/>
            <person name="Kauserud H."/>
        </authorList>
    </citation>
    <scope>NUCLEOTIDE SEQUENCE</scope>
    <source>
        <strain evidence="1">CBHHK200</strain>
    </source>
</reference>
<accession>A0AAD6T3M4</accession>